<dbReference type="AlphaFoldDB" id="F8TUE5"/>
<evidence type="ECO:0000256" key="1">
    <source>
        <dbReference type="SAM" id="MobiDB-lite"/>
    </source>
</evidence>
<name>F8TUE5_9GAMM</name>
<accession>F8TUE5</accession>
<feature type="region of interest" description="Disordered" evidence="1">
    <location>
        <begin position="37"/>
        <end position="56"/>
    </location>
</feature>
<sequence length="98" mass="10221">MGPAHAAPKAAVRIALRLFTRPAPGCGGKRFRGDAGAAARWHGTGEGPSTRAPADAARVRTAIEASGVRAEPTGRKLTRQCYVVLSARSTRVACRPSK</sequence>
<proteinExistence type="predicted"/>
<evidence type="ECO:0000313" key="2">
    <source>
        <dbReference type="EMBL" id="AEH59057.1"/>
    </source>
</evidence>
<dbReference type="EMBL" id="JF412274">
    <property type="protein sequence ID" value="AEH59057.1"/>
    <property type="molecule type" value="Genomic_DNA"/>
</dbReference>
<organism evidence="2">
    <name type="scientific">Lysobacter sp. ATCC 53042</name>
    <dbReference type="NCBI Taxonomy" id="324869"/>
    <lineage>
        <taxon>Bacteria</taxon>
        <taxon>Pseudomonadati</taxon>
        <taxon>Pseudomonadota</taxon>
        <taxon>Gammaproteobacteria</taxon>
        <taxon>Lysobacterales</taxon>
        <taxon>Lysobacteraceae</taxon>
        <taxon>Lysobacter</taxon>
    </lineage>
</organism>
<protein>
    <submittedName>
        <fullName evidence="2">Uncharacterized protein</fullName>
    </submittedName>
</protein>
<reference evidence="2" key="1">
    <citation type="journal article" date="2011" name="Chem. Biol.">
        <title>Identification and characterization of the lysobactin biosynthetic gene cluster reveals mechanistic insights into an unusual termination module architecture.</title>
        <authorList>
            <person name="Hou J."/>
            <person name="Robbel L."/>
            <person name="Marahiel M.A."/>
        </authorList>
    </citation>
    <scope>NUCLEOTIDE SEQUENCE</scope>
    <source>
        <strain evidence="2">ATCC 53042</strain>
    </source>
</reference>